<dbReference type="InterPro" id="IPR036249">
    <property type="entry name" value="Thioredoxin-like_sf"/>
</dbReference>
<feature type="compositionally biased region" description="Basic and acidic residues" evidence="4">
    <location>
        <begin position="183"/>
        <end position="193"/>
    </location>
</feature>
<evidence type="ECO:0000256" key="3">
    <source>
        <dbReference type="ARBA" id="ARBA00023284"/>
    </source>
</evidence>
<dbReference type="PANTHER" id="PTHR42852:SF18">
    <property type="entry name" value="CHROMOSOME UNDETERMINED SCAFFOLD_47, WHOLE GENOME SHOTGUN SEQUENCE"/>
    <property type="match status" value="1"/>
</dbReference>
<dbReference type="InterPro" id="IPR013766">
    <property type="entry name" value="Thioredoxin_domain"/>
</dbReference>
<dbReference type="CDD" id="cd02966">
    <property type="entry name" value="TlpA_like_family"/>
    <property type="match status" value="1"/>
</dbReference>
<dbReference type="Pfam" id="PF08534">
    <property type="entry name" value="Redoxin"/>
    <property type="match status" value="1"/>
</dbReference>
<dbReference type="SUPFAM" id="SSF52833">
    <property type="entry name" value="Thioredoxin-like"/>
    <property type="match status" value="1"/>
</dbReference>
<comment type="caution">
    <text evidence="7">The sequence shown here is derived from an EMBL/GenBank/DDBJ whole genome shotgun (WGS) entry which is preliminary data.</text>
</comment>
<gene>
    <name evidence="7" type="ORF">V5F30_13105</name>
</gene>
<feature type="signal peptide" evidence="5">
    <location>
        <begin position="1"/>
        <end position="21"/>
    </location>
</feature>
<proteinExistence type="predicted"/>
<dbReference type="InterPro" id="IPR017937">
    <property type="entry name" value="Thioredoxin_CS"/>
</dbReference>
<dbReference type="EMBL" id="JBAFUR010000003">
    <property type="protein sequence ID" value="MFG1253140.1"/>
    <property type="molecule type" value="Genomic_DNA"/>
</dbReference>
<evidence type="ECO:0000256" key="1">
    <source>
        <dbReference type="ARBA" id="ARBA00004196"/>
    </source>
</evidence>
<name>A0ABW6ZJN7_9HYPH</name>
<keyword evidence="8" id="KW-1185">Reference proteome</keyword>
<protein>
    <submittedName>
        <fullName evidence="7">TlpA disulfide reductase family protein</fullName>
    </submittedName>
</protein>
<accession>A0ABW6ZJN7</accession>
<evidence type="ECO:0000256" key="4">
    <source>
        <dbReference type="SAM" id="MobiDB-lite"/>
    </source>
</evidence>
<evidence type="ECO:0000313" key="8">
    <source>
        <dbReference type="Proteomes" id="UP001604043"/>
    </source>
</evidence>
<dbReference type="InterPro" id="IPR013740">
    <property type="entry name" value="Redoxin"/>
</dbReference>
<keyword evidence="5" id="KW-0732">Signal</keyword>
<sequence length="193" mass="19949">MRDVPGAVALALLLAAGPVLAAPVLAEAERAAPGLLATVEGHPLAPALSLGALDGAPVTLAAGDPPTIVHFFATWCAPCRTELPALADFVRLSGVRVLLVDVAEPADRIRRFFAEGTAGATPGPVLLDQNRAAARGWGVSLLPASFVVISGRLVLAREGEVDWADPETRAAIRVAAPPPQKNQPKEAQGEQTR</sequence>
<keyword evidence="2" id="KW-0201">Cytochrome c-type biogenesis</keyword>
<reference evidence="7 8" key="1">
    <citation type="submission" date="2024-02" db="EMBL/GenBank/DDBJ databases">
        <title>Expansion and revision of Xanthobacter and proposal of Roseixanthobacter gen. nov.</title>
        <authorList>
            <person name="Soltysiak M.P.M."/>
            <person name="Jalihal A."/>
            <person name="Ory A."/>
            <person name="Chrisophersen C."/>
            <person name="Lee A.D."/>
            <person name="Boulton J."/>
            <person name="Springer M."/>
        </authorList>
    </citation>
    <scope>NUCLEOTIDE SEQUENCE [LARGE SCALE GENOMIC DNA]</scope>
    <source>
        <strain evidence="7 8">CB5</strain>
    </source>
</reference>
<dbReference type="PANTHER" id="PTHR42852">
    <property type="entry name" value="THIOL:DISULFIDE INTERCHANGE PROTEIN DSBE"/>
    <property type="match status" value="1"/>
</dbReference>
<feature type="region of interest" description="Disordered" evidence="4">
    <location>
        <begin position="170"/>
        <end position="193"/>
    </location>
</feature>
<keyword evidence="3" id="KW-0676">Redox-active center</keyword>
<organism evidence="7 8">
    <name type="scientific">Xanthobacter aminoxidans</name>
    <dbReference type="NCBI Taxonomy" id="186280"/>
    <lineage>
        <taxon>Bacteria</taxon>
        <taxon>Pseudomonadati</taxon>
        <taxon>Pseudomonadota</taxon>
        <taxon>Alphaproteobacteria</taxon>
        <taxon>Hyphomicrobiales</taxon>
        <taxon>Xanthobacteraceae</taxon>
        <taxon>Xanthobacter</taxon>
    </lineage>
</organism>
<dbReference type="PROSITE" id="PS51352">
    <property type="entry name" value="THIOREDOXIN_2"/>
    <property type="match status" value="1"/>
</dbReference>
<evidence type="ECO:0000259" key="6">
    <source>
        <dbReference type="PROSITE" id="PS51352"/>
    </source>
</evidence>
<comment type="subcellular location">
    <subcellularLocation>
        <location evidence="1">Cell envelope</location>
    </subcellularLocation>
</comment>
<dbReference type="InterPro" id="IPR050553">
    <property type="entry name" value="Thioredoxin_ResA/DsbE_sf"/>
</dbReference>
<evidence type="ECO:0000256" key="2">
    <source>
        <dbReference type="ARBA" id="ARBA00022748"/>
    </source>
</evidence>
<feature type="domain" description="Thioredoxin" evidence="6">
    <location>
        <begin position="39"/>
        <end position="177"/>
    </location>
</feature>
<dbReference type="RefSeq" id="WP_394009194.1">
    <property type="nucleotide sequence ID" value="NZ_JBAFUR010000003.1"/>
</dbReference>
<dbReference type="PROSITE" id="PS00194">
    <property type="entry name" value="THIOREDOXIN_1"/>
    <property type="match status" value="1"/>
</dbReference>
<dbReference type="Proteomes" id="UP001604043">
    <property type="component" value="Unassembled WGS sequence"/>
</dbReference>
<feature type="chain" id="PRO_5045340943" evidence="5">
    <location>
        <begin position="22"/>
        <end position="193"/>
    </location>
</feature>
<dbReference type="Gene3D" id="3.40.30.10">
    <property type="entry name" value="Glutaredoxin"/>
    <property type="match status" value="1"/>
</dbReference>
<evidence type="ECO:0000313" key="7">
    <source>
        <dbReference type="EMBL" id="MFG1253140.1"/>
    </source>
</evidence>
<evidence type="ECO:0000256" key="5">
    <source>
        <dbReference type="SAM" id="SignalP"/>
    </source>
</evidence>